<dbReference type="REBASE" id="36384">
    <property type="entry name" value="S1.Dru2154ORF3582P"/>
</dbReference>
<evidence type="ECO:0000256" key="2">
    <source>
        <dbReference type="ARBA" id="ARBA00022747"/>
    </source>
</evidence>
<dbReference type="AlphaFoldDB" id="F6DMM5"/>
<name>F6DMM5_DESRL</name>
<gene>
    <name evidence="5" type="ordered locus">Desru_3583</name>
</gene>
<dbReference type="PANTHER" id="PTHR30408">
    <property type="entry name" value="TYPE-1 RESTRICTION ENZYME ECOKI SPECIFICITY PROTEIN"/>
    <property type="match status" value="1"/>
</dbReference>
<accession>F6DMM5</accession>
<dbReference type="KEGG" id="dru:Desru_3583"/>
<dbReference type="Proteomes" id="UP000009234">
    <property type="component" value="Chromosome"/>
</dbReference>
<dbReference type="GO" id="GO:0003677">
    <property type="term" value="F:DNA binding"/>
    <property type="evidence" value="ECO:0007669"/>
    <property type="project" value="UniProtKB-KW"/>
</dbReference>
<feature type="domain" description="Type I restriction modification DNA specificity" evidence="4">
    <location>
        <begin position="58"/>
        <end position="165"/>
    </location>
</feature>
<dbReference type="HOGENOM" id="CLU_091608_0_0_9"/>
<dbReference type="OrthoDB" id="9811611at2"/>
<organism evidence="5 6">
    <name type="scientific">Desulforamulus ruminis (strain ATCC 23193 / DSM 2154 / NCIMB 8452 / DL)</name>
    <name type="common">Desulfotomaculum ruminis</name>
    <dbReference type="NCBI Taxonomy" id="696281"/>
    <lineage>
        <taxon>Bacteria</taxon>
        <taxon>Bacillati</taxon>
        <taxon>Bacillota</taxon>
        <taxon>Clostridia</taxon>
        <taxon>Eubacteriales</taxon>
        <taxon>Peptococcaceae</taxon>
        <taxon>Desulforamulus</taxon>
    </lineage>
</organism>
<dbReference type="GO" id="GO:0009307">
    <property type="term" value="P:DNA restriction-modification system"/>
    <property type="evidence" value="ECO:0007669"/>
    <property type="project" value="UniProtKB-KW"/>
</dbReference>
<dbReference type="eggNOG" id="COG0732">
    <property type="taxonomic scope" value="Bacteria"/>
</dbReference>
<sequence>MTSKLVLSDLCYFADGRVAVSDLNLDTYISTENMLPNKEGITRSAGLPTVSQTQAYQVNDVLVSNIRPYFRKIWFADRDGGCSNDVLVLRAKKGCNPGFLYYLLSDDNFFEYATATAKGTKMPRGDKGAIMRYGVPDLPLDIQIGISKILSALDARISINRAINHHLVA</sequence>
<evidence type="ECO:0000313" key="5">
    <source>
        <dbReference type="EMBL" id="AEG61786.1"/>
    </source>
</evidence>
<proteinExistence type="inferred from homology"/>
<dbReference type="Gene3D" id="3.90.220.20">
    <property type="entry name" value="DNA methylase specificity domains"/>
    <property type="match status" value="1"/>
</dbReference>
<dbReference type="STRING" id="696281.Desru_3583"/>
<dbReference type="InterPro" id="IPR044946">
    <property type="entry name" value="Restrct_endonuc_typeI_TRD_sf"/>
</dbReference>
<evidence type="ECO:0000259" key="4">
    <source>
        <dbReference type="Pfam" id="PF01420"/>
    </source>
</evidence>
<comment type="similarity">
    <text evidence="1">Belongs to the type-I restriction system S methylase family.</text>
</comment>
<dbReference type="InterPro" id="IPR000055">
    <property type="entry name" value="Restrct_endonuc_typeI_TRD"/>
</dbReference>
<evidence type="ECO:0000256" key="3">
    <source>
        <dbReference type="ARBA" id="ARBA00023125"/>
    </source>
</evidence>
<dbReference type="EMBL" id="CP002780">
    <property type="protein sequence ID" value="AEG61786.1"/>
    <property type="molecule type" value="Genomic_DNA"/>
</dbReference>
<keyword evidence="2" id="KW-0680">Restriction system</keyword>
<dbReference type="InterPro" id="IPR052021">
    <property type="entry name" value="Type-I_RS_S_subunit"/>
</dbReference>
<keyword evidence="6" id="KW-1185">Reference proteome</keyword>
<dbReference type="Pfam" id="PF01420">
    <property type="entry name" value="Methylase_S"/>
    <property type="match status" value="1"/>
</dbReference>
<reference evidence="6" key="1">
    <citation type="submission" date="2011-05" db="EMBL/GenBank/DDBJ databases">
        <title>Complete sequence of Desulfotomaculum ruminis DSM 2154.</title>
        <authorList>
            <person name="Lucas S."/>
            <person name="Copeland A."/>
            <person name="Lapidus A."/>
            <person name="Cheng J.-F."/>
            <person name="Goodwin L."/>
            <person name="Pitluck S."/>
            <person name="Lu M."/>
            <person name="Detter J.C."/>
            <person name="Han C."/>
            <person name="Tapia R."/>
            <person name="Land M."/>
            <person name="Hauser L."/>
            <person name="Kyrpides N."/>
            <person name="Ivanova N."/>
            <person name="Mikhailova N."/>
            <person name="Pagani I."/>
            <person name="Stams A.J.M."/>
            <person name="Plugge C.M."/>
            <person name="Muyzer G."/>
            <person name="Kuever J."/>
            <person name="Parshina S.N."/>
            <person name="Ivanova A.E."/>
            <person name="Nazina T.N."/>
            <person name="Brambilla E."/>
            <person name="Spring S."/>
            <person name="Klenk H.-P."/>
            <person name="Woyke T."/>
        </authorList>
    </citation>
    <scope>NUCLEOTIDE SEQUENCE [LARGE SCALE GENOMIC DNA]</scope>
    <source>
        <strain evidence="6">ATCC 23193 / DSM 2154 / NCIB 8452 / DL</strain>
    </source>
</reference>
<dbReference type="RefSeq" id="WP_013843532.1">
    <property type="nucleotide sequence ID" value="NC_015589.1"/>
</dbReference>
<evidence type="ECO:0000313" key="6">
    <source>
        <dbReference type="Proteomes" id="UP000009234"/>
    </source>
</evidence>
<keyword evidence="3" id="KW-0238">DNA-binding</keyword>
<reference evidence="5 6" key="2">
    <citation type="journal article" date="2012" name="Stand. Genomic Sci.">
        <title>Complete genome sequence of the sulfate-reducing firmicute Desulfotomaculum ruminis type strain (DL(T)).</title>
        <authorList>
            <person name="Spring S."/>
            <person name="Visser M."/>
            <person name="Lu M."/>
            <person name="Copeland A."/>
            <person name="Lapidus A."/>
            <person name="Lucas S."/>
            <person name="Cheng J.F."/>
            <person name="Han C."/>
            <person name="Tapia R."/>
            <person name="Goodwin L.A."/>
            <person name="Pitluck S."/>
            <person name="Ivanova N."/>
            <person name="Land M."/>
            <person name="Hauser L."/>
            <person name="Larimer F."/>
            <person name="Rohde M."/>
            <person name="Goker M."/>
            <person name="Detter J.C."/>
            <person name="Kyrpides N.C."/>
            <person name="Woyke T."/>
            <person name="Schaap P.J."/>
            <person name="Plugge C.M."/>
            <person name="Muyzer G."/>
            <person name="Kuever J."/>
            <person name="Pereira I.A."/>
            <person name="Parshina S.N."/>
            <person name="Bernier-Latmani R."/>
            <person name="Stams A.J."/>
            <person name="Klenk H.P."/>
        </authorList>
    </citation>
    <scope>NUCLEOTIDE SEQUENCE [LARGE SCALE GENOMIC DNA]</scope>
    <source>
        <strain evidence="6">ATCC 23193 / DSM 2154 / NCIB 8452 / DL</strain>
    </source>
</reference>
<protein>
    <submittedName>
        <fullName evidence="5">Restriction modification system DNA specificity domain protein</fullName>
    </submittedName>
</protein>
<dbReference type="PANTHER" id="PTHR30408:SF13">
    <property type="entry name" value="TYPE I RESTRICTION ENZYME HINDI SPECIFICITY SUBUNIT"/>
    <property type="match status" value="1"/>
</dbReference>
<dbReference type="SUPFAM" id="SSF116734">
    <property type="entry name" value="DNA methylase specificity domain"/>
    <property type="match status" value="1"/>
</dbReference>
<evidence type="ECO:0000256" key="1">
    <source>
        <dbReference type="ARBA" id="ARBA00010923"/>
    </source>
</evidence>